<organism evidence="4 5">
    <name type="scientific">Nocardia veterana</name>
    <dbReference type="NCBI Taxonomy" id="132249"/>
    <lineage>
        <taxon>Bacteria</taxon>
        <taxon>Bacillati</taxon>
        <taxon>Actinomycetota</taxon>
        <taxon>Actinomycetes</taxon>
        <taxon>Mycobacteriales</taxon>
        <taxon>Nocardiaceae</taxon>
        <taxon>Nocardia</taxon>
    </lineage>
</organism>
<reference evidence="4 5" key="1">
    <citation type="submission" date="2020-04" db="EMBL/GenBank/DDBJ databases">
        <title>MicrobeNet Type strains.</title>
        <authorList>
            <person name="Nicholson A.C."/>
        </authorList>
    </citation>
    <scope>NUCLEOTIDE SEQUENCE [LARGE SCALE GENOMIC DNA]</scope>
    <source>
        <strain evidence="4 5">DSM 44445</strain>
    </source>
</reference>
<evidence type="ECO:0000256" key="2">
    <source>
        <dbReference type="HAMAP-Rule" id="MF_00973"/>
    </source>
</evidence>
<proteinExistence type="inferred from homology"/>
<dbReference type="SUPFAM" id="SSF142338">
    <property type="entry name" value="CofD-like"/>
    <property type="match status" value="1"/>
</dbReference>
<protein>
    <recommendedName>
        <fullName evidence="2">Putative gluconeogenesis factor</fullName>
    </recommendedName>
</protein>
<dbReference type="EMBL" id="JAAXPE010000013">
    <property type="protein sequence ID" value="NKY86900.1"/>
    <property type="molecule type" value="Genomic_DNA"/>
</dbReference>
<comment type="similarity">
    <text evidence="2">Belongs to the gluconeogenesis factor family.</text>
</comment>
<name>A0A7X6RI98_9NOCA</name>
<dbReference type="Proteomes" id="UP000523447">
    <property type="component" value="Unassembled WGS sequence"/>
</dbReference>
<dbReference type="AlphaFoldDB" id="A0A7X6RI98"/>
<comment type="caution">
    <text evidence="4">The sequence shown here is derived from an EMBL/GenBank/DDBJ whole genome shotgun (WGS) entry which is preliminary data.</text>
</comment>
<evidence type="ECO:0000256" key="1">
    <source>
        <dbReference type="ARBA" id="ARBA00022490"/>
    </source>
</evidence>
<evidence type="ECO:0000313" key="4">
    <source>
        <dbReference type="EMBL" id="NKY86900.1"/>
    </source>
</evidence>
<comment type="function">
    <text evidence="2">Required for morphogenesis under gluconeogenic growth conditions.</text>
</comment>
<dbReference type="GO" id="GO:0005737">
    <property type="term" value="C:cytoplasm"/>
    <property type="evidence" value="ECO:0007669"/>
    <property type="project" value="UniProtKB-SubCell"/>
</dbReference>
<dbReference type="PANTHER" id="PTHR30135">
    <property type="entry name" value="UNCHARACTERIZED PROTEIN YVCK-RELATED"/>
    <property type="match status" value="1"/>
</dbReference>
<gene>
    <name evidence="4" type="primary">yvcK</name>
    <name evidence="4" type="ORF">HGA07_14805</name>
</gene>
<dbReference type="Gene3D" id="3.40.50.10680">
    <property type="entry name" value="CofD-like domains"/>
    <property type="match status" value="1"/>
</dbReference>
<evidence type="ECO:0000256" key="3">
    <source>
        <dbReference type="SAM" id="MobiDB-lite"/>
    </source>
</evidence>
<comment type="subcellular location">
    <subcellularLocation>
        <location evidence="2">Cytoplasm</location>
    </subcellularLocation>
</comment>
<accession>A0A7X6RI98</accession>
<dbReference type="NCBIfam" id="TIGR01826">
    <property type="entry name" value="CofD_related"/>
    <property type="match status" value="1"/>
</dbReference>
<dbReference type="GO" id="GO:0008360">
    <property type="term" value="P:regulation of cell shape"/>
    <property type="evidence" value="ECO:0007669"/>
    <property type="project" value="UniProtKB-UniRule"/>
</dbReference>
<sequence>MSGGEHSGDTSAVGDSSAPAKSGEADETALVALGGGHGLYATLTAARRLTRRITAVVTVADDGGSSGRLRSELGMLPPGDLRMALAALAEDPEGLWARTAQHRFGGTGALAGHSVGNLVLAGLAEVLGDPIAALDEMAAILRCTGRVLPMSPTALTIEADVSGLEADPRVSRCIRGQVAVATTPGKVRRVRLIPSDPPASPEATAAIEHADVVVLGPGSWFTSVIPHMLVPDLREALMHTRAVKVLVLNLAAEPGETTGFSAERHLHVLSQHAPDFAVDHVLVDSGSVPEGREREHVARAAEQLRARVTFADVAEAGTDRHHPGKLAAALDQVIRQPRPELAGLRVEGRHPVQQVRSVLGGKERVSWR</sequence>
<feature type="region of interest" description="Disordered" evidence="3">
    <location>
        <begin position="1"/>
        <end position="23"/>
    </location>
</feature>
<dbReference type="PANTHER" id="PTHR30135:SF3">
    <property type="entry name" value="GLUCONEOGENESIS FACTOR-RELATED"/>
    <property type="match status" value="1"/>
</dbReference>
<dbReference type="CDD" id="cd07187">
    <property type="entry name" value="YvcK_like"/>
    <property type="match status" value="1"/>
</dbReference>
<dbReference type="HAMAP" id="MF_00973">
    <property type="entry name" value="Gluconeogen_factor"/>
    <property type="match status" value="1"/>
</dbReference>
<keyword evidence="1 2" id="KW-0963">Cytoplasm</keyword>
<dbReference type="InterPro" id="IPR002882">
    <property type="entry name" value="CofD"/>
</dbReference>
<dbReference type="InterPro" id="IPR038136">
    <property type="entry name" value="CofD-like_dom_sf"/>
</dbReference>
<dbReference type="InterPro" id="IPR010119">
    <property type="entry name" value="Gluconeogen_factor"/>
</dbReference>
<dbReference type="Pfam" id="PF01933">
    <property type="entry name" value="CofD"/>
    <property type="match status" value="1"/>
</dbReference>
<dbReference type="GO" id="GO:0043743">
    <property type="term" value="F:LPPG:FO 2-phospho-L-lactate transferase activity"/>
    <property type="evidence" value="ECO:0007669"/>
    <property type="project" value="InterPro"/>
</dbReference>
<keyword evidence="5" id="KW-1185">Reference proteome</keyword>
<evidence type="ECO:0000313" key="5">
    <source>
        <dbReference type="Proteomes" id="UP000523447"/>
    </source>
</evidence>
<dbReference type="RefSeq" id="WP_083892993.1">
    <property type="nucleotide sequence ID" value="NZ_CAWPHS010000005.1"/>
</dbReference>